<reference evidence="2" key="2">
    <citation type="submission" date="2015-01" db="EMBL/GenBank/DDBJ databases">
        <title>Evolutionary Origins and Diversification of the Mycorrhizal Mutualists.</title>
        <authorList>
            <consortium name="DOE Joint Genome Institute"/>
            <consortium name="Mycorrhizal Genomics Consortium"/>
            <person name="Kohler A."/>
            <person name="Kuo A."/>
            <person name="Nagy L.G."/>
            <person name="Floudas D."/>
            <person name="Copeland A."/>
            <person name="Barry K.W."/>
            <person name="Cichocki N."/>
            <person name="Veneault-Fourrey C."/>
            <person name="LaButti K."/>
            <person name="Lindquist E.A."/>
            <person name="Lipzen A."/>
            <person name="Lundell T."/>
            <person name="Morin E."/>
            <person name="Murat C."/>
            <person name="Riley R."/>
            <person name="Ohm R."/>
            <person name="Sun H."/>
            <person name="Tunlid A."/>
            <person name="Henrissat B."/>
            <person name="Grigoriev I.V."/>
            <person name="Hibbett D.S."/>
            <person name="Martin F."/>
        </authorList>
    </citation>
    <scope>NUCLEOTIDE SEQUENCE [LARGE SCALE GENOMIC DNA]</scope>
    <source>
        <strain evidence="2">F 1598</strain>
    </source>
</reference>
<name>A0A0C3EUR8_PILCF</name>
<gene>
    <name evidence="1" type="ORF">PILCRDRAFT_826445</name>
</gene>
<organism evidence="1 2">
    <name type="scientific">Piloderma croceum (strain F 1598)</name>
    <dbReference type="NCBI Taxonomy" id="765440"/>
    <lineage>
        <taxon>Eukaryota</taxon>
        <taxon>Fungi</taxon>
        <taxon>Dikarya</taxon>
        <taxon>Basidiomycota</taxon>
        <taxon>Agaricomycotina</taxon>
        <taxon>Agaricomycetes</taxon>
        <taxon>Agaricomycetidae</taxon>
        <taxon>Atheliales</taxon>
        <taxon>Atheliaceae</taxon>
        <taxon>Piloderma</taxon>
    </lineage>
</organism>
<accession>A0A0C3EUR8</accession>
<dbReference type="AlphaFoldDB" id="A0A0C3EUR8"/>
<keyword evidence="2" id="KW-1185">Reference proteome</keyword>
<proteinExistence type="predicted"/>
<protein>
    <submittedName>
        <fullName evidence="1">Uncharacterized protein</fullName>
    </submittedName>
</protein>
<dbReference type="HOGENOM" id="CLU_2278517_0_0_1"/>
<dbReference type="EMBL" id="KN833036">
    <property type="protein sequence ID" value="KIM76260.1"/>
    <property type="molecule type" value="Genomic_DNA"/>
</dbReference>
<evidence type="ECO:0000313" key="2">
    <source>
        <dbReference type="Proteomes" id="UP000054166"/>
    </source>
</evidence>
<dbReference type="Proteomes" id="UP000054166">
    <property type="component" value="Unassembled WGS sequence"/>
</dbReference>
<evidence type="ECO:0000313" key="1">
    <source>
        <dbReference type="EMBL" id="KIM76260.1"/>
    </source>
</evidence>
<reference evidence="1 2" key="1">
    <citation type="submission" date="2014-04" db="EMBL/GenBank/DDBJ databases">
        <authorList>
            <consortium name="DOE Joint Genome Institute"/>
            <person name="Kuo A."/>
            <person name="Tarkka M."/>
            <person name="Buscot F."/>
            <person name="Kohler A."/>
            <person name="Nagy L.G."/>
            <person name="Floudas D."/>
            <person name="Copeland A."/>
            <person name="Barry K.W."/>
            <person name="Cichocki N."/>
            <person name="Veneault-Fourrey C."/>
            <person name="LaButti K."/>
            <person name="Lindquist E.A."/>
            <person name="Lipzen A."/>
            <person name="Lundell T."/>
            <person name="Morin E."/>
            <person name="Murat C."/>
            <person name="Sun H."/>
            <person name="Tunlid A."/>
            <person name="Henrissat B."/>
            <person name="Grigoriev I.V."/>
            <person name="Hibbett D.S."/>
            <person name="Martin F."/>
            <person name="Nordberg H.P."/>
            <person name="Cantor M.N."/>
            <person name="Hua S.X."/>
        </authorList>
    </citation>
    <scope>NUCLEOTIDE SEQUENCE [LARGE SCALE GENOMIC DNA]</scope>
    <source>
        <strain evidence="1 2">F 1598</strain>
    </source>
</reference>
<sequence>MCKIDALASMKLRLRLKLTVSSSNRDCPNNEHTPVIPRPMLNLYTSIAIEAVVIIDIENAWIPAGRREVATRNWAGVWVRRVYLKLYRTCSVHAHSRFPLPS</sequence>
<dbReference type="InParanoid" id="A0A0C3EUR8"/>